<dbReference type="Proteomes" id="UP000253426">
    <property type="component" value="Unassembled WGS sequence"/>
</dbReference>
<accession>A0A366HLG4</accession>
<proteinExistence type="predicted"/>
<feature type="domain" description="B box-type" evidence="2">
    <location>
        <begin position="9"/>
        <end position="38"/>
    </location>
</feature>
<keyword evidence="4" id="KW-1185">Reference proteome</keyword>
<dbReference type="GO" id="GO:0008270">
    <property type="term" value="F:zinc ion binding"/>
    <property type="evidence" value="ECO:0007669"/>
    <property type="project" value="InterPro"/>
</dbReference>
<evidence type="ECO:0000313" key="4">
    <source>
        <dbReference type="Proteomes" id="UP000253426"/>
    </source>
</evidence>
<dbReference type="RefSeq" id="WP_113959720.1">
    <property type="nucleotide sequence ID" value="NZ_QNRR01000006.1"/>
</dbReference>
<sequence>MSAAAPTFQQAHCLNHPRREAAARCTSCGQPFCRECVTEFDGRMVCGSCHRAKLLVKEKPKRDWFLVSVPLQLLLGVALLWVTSWFLGKVLLSTPSEFHEGAMWQRFGF</sequence>
<evidence type="ECO:0000259" key="2">
    <source>
        <dbReference type="Pfam" id="PF00643"/>
    </source>
</evidence>
<evidence type="ECO:0000256" key="1">
    <source>
        <dbReference type="SAM" id="Phobius"/>
    </source>
</evidence>
<dbReference type="Pfam" id="PF00643">
    <property type="entry name" value="zf-B_box"/>
    <property type="match status" value="1"/>
</dbReference>
<protein>
    <submittedName>
        <fullName evidence="3">B-box zinc finger protein</fullName>
    </submittedName>
</protein>
<dbReference type="OrthoDB" id="5422246at2"/>
<keyword evidence="1" id="KW-0812">Transmembrane</keyword>
<keyword evidence="1" id="KW-0472">Membrane</keyword>
<comment type="caution">
    <text evidence="3">The sequence shown here is derived from an EMBL/GenBank/DDBJ whole genome shotgun (WGS) entry which is preliminary data.</text>
</comment>
<keyword evidence="1" id="KW-1133">Transmembrane helix</keyword>
<dbReference type="AlphaFoldDB" id="A0A366HLG4"/>
<gene>
    <name evidence="3" type="ORF">DES53_106312</name>
</gene>
<feature type="transmembrane region" description="Helical" evidence="1">
    <location>
        <begin position="64"/>
        <end position="87"/>
    </location>
</feature>
<dbReference type="InterPro" id="IPR000315">
    <property type="entry name" value="Znf_B-box"/>
</dbReference>
<evidence type="ECO:0000313" key="3">
    <source>
        <dbReference type="EMBL" id="RBP42603.1"/>
    </source>
</evidence>
<name>A0A366HLG4_9BACT</name>
<reference evidence="3 4" key="1">
    <citation type="submission" date="2018-06" db="EMBL/GenBank/DDBJ databases">
        <title>Genomic Encyclopedia of Type Strains, Phase IV (KMG-IV): sequencing the most valuable type-strain genomes for metagenomic binning, comparative biology and taxonomic classification.</title>
        <authorList>
            <person name="Goeker M."/>
        </authorList>
    </citation>
    <scope>NUCLEOTIDE SEQUENCE [LARGE SCALE GENOMIC DNA]</scope>
    <source>
        <strain evidence="3 4">DSM 25532</strain>
    </source>
</reference>
<organism evidence="3 4">
    <name type="scientific">Roseimicrobium gellanilyticum</name>
    <dbReference type="NCBI Taxonomy" id="748857"/>
    <lineage>
        <taxon>Bacteria</taxon>
        <taxon>Pseudomonadati</taxon>
        <taxon>Verrucomicrobiota</taxon>
        <taxon>Verrucomicrobiia</taxon>
        <taxon>Verrucomicrobiales</taxon>
        <taxon>Verrucomicrobiaceae</taxon>
        <taxon>Roseimicrobium</taxon>
    </lineage>
</organism>
<dbReference type="EMBL" id="QNRR01000006">
    <property type="protein sequence ID" value="RBP42603.1"/>
    <property type="molecule type" value="Genomic_DNA"/>
</dbReference>